<dbReference type="EMBL" id="AP028920">
    <property type="protein sequence ID" value="BET01262.1"/>
    <property type="molecule type" value="Genomic_DNA"/>
</dbReference>
<reference evidence="1 2" key="1">
    <citation type="submission" date="2023-09" db="EMBL/GenBank/DDBJ databases">
        <title>Nesidiocoris tenuis whole genome shotgun sequence.</title>
        <authorList>
            <person name="Shibata T."/>
            <person name="Shimoda M."/>
            <person name="Kobayashi T."/>
            <person name="Uehara T."/>
        </authorList>
    </citation>
    <scope>NUCLEOTIDE SEQUENCE [LARGE SCALE GENOMIC DNA]</scope>
    <source>
        <strain evidence="1 2">Japan</strain>
    </source>
</reference>
<sequence length="122" mass="13725">MGPVFKLQRACKIDAKLAINASFLTMKQAWIPKLKIAVFITLAVVVSLRIKGKVATDKLYTIRNQIIKQFDVNIIIVFHKMFNENFPFFQLNGKHPKSEYSLSQRKRCVGAGGSNAGIITNN</sequence>
<keyword evidence="2" id="KW-1185">Reference proteome</keyword>
<accession>A0ABN7BA49</accession>
<proteinExistence type="predicted"/>
<evidence type="ECO:0000313" key="2">
    <source>
        <dbReference type="Proteomes" id="UP001307889"/>
    </source>
</evidence>
<protein>
    <submittedName>
        <fullName evidence="1">Uncharacterized protein</fullName>
    </submittedName>
</protein>
<gene>
    <name evidence="1" type="ORF">NTJ_14078</name>
</gene>
<evidence type="ECO:0000313" key="1">
    <source>
        <dbReference type="EMBL" id="BET01262.1"/>
    </source>
</evidence>
<organism evidence="1 2">
    <name type="scientific">Nesidiocoris tenuis</name>
    <dbReference type="NCBI Taxonomy" id="355587"/>
    <lineage>
        <taxon>Eukaryota</taxon>
        <taxon>Metazoa</taxon>
        <taxon>Ecdysozoa</taxon>
        <taxon>Arthropoda</taxon>
        <taxon>Hexapoda</taxon>
        <taxon>Insecta</taxon>
        <taxon>Pterygota</taxon>
        <taxon>Neoptera</taxon>
        <taxon>Paraneoptera</taxon>
        <taxon>Hemiptera</taxon>
        <taxon>Heteroptera</taxon>
        <taxon>Panheteroptera</taxon>
        <taxon>Cimicomorpha</taxon>
        <taxon>Miridae</taxon>
        <taxon>Dicyphina</taxon>
        <taxon>Nesidiocoris</taxon>
    </lineage>
</organism>
<dbReference type="Proteomes" id="UP001307889">
    <property type="component" value="Chromosome 12"/>
</dbReference>
<name>A0ABN7BA49_9HEMI</name>